<dbReference type="RefSeq" id="XP_020835493.1">
    <property type="nucleotide sequence ID" value="XM_020979834.1"/>
</dbReference>
<feature type="region of interest" description="Disordered" evidence="1">
    <location>
        <begin position="73"/>
        <end position="270"/>
    </location>
</feature>
<name>A0A6P5JQ87_PHACI</name>
<dbReference type="InParanoid" id="A0A6P5JQ87"/>
<feature type="compositionally biased region" description="Gly residues" evidence="1">
    <location>
        <begin position="211"/>
        <end position="250"/>
    </location>
</feature>
<feature type="compositionally biased region" description="Gly residues" evidence="1">
    <location>
        <begin position="170"/>
        <end position="180"/>
    </location>
</feature>
<gene>
    <name evidence="3" type="primary">LOC110203358</name>
</gene>
<feature type="compositionally biased region" description="Basic and acidic residues" evidence="1">
    <location>
        <begin position="111"/>
        <end position="122"/>
    </location>
</feature>
<evidence type="ECO:0000313" key="3">
    <source>
        <dbReference type="RefSeq" id="XP_020835493.1"/>
    </source>
</evidence>
<dbReference type="GeneID" id="110203358"/>
<proteinExistence type="predicted"/>
<accession>A0A6P5JQ87</accession>
<protein>
    <submittedName>
        <fullName evidence="3">Glycine-rich protein DOT1-like</fullName>
    </submittedName>
</protein>
<feature type="compositionally biased region" description="Gly residues" evidence="1">
    <location>
        <begin position="129"/>
        <end position="162"/>
    </location>
</feature>
<feature type="compositionally biased region" description="Polar residues" evidence="1">
    <location>
        <begin position="9"/>
        <end position="20"/>
    </location>
</feature>
<keyword evidence="2" id="KW-1185">Reference proteome</keyword>
<dbReference type="AlphaFoldDB" id="A0A6P5JQ87"/>
<sequence length="270" mass="26377">MAWAAGTCPGTQASLHQSQGVGEEREIRGQSRRLGGLLGEGEAGGVSSAGGGIEEQEEMIRFRGGLSWPLGEVRAREPGGAGAAPGLSEVGQDKEVEPLQKTAPFPTFARAGERPLPHRGPQDRWAASEGGGGALGAGARGWGCGEGAGGAGWGRLGVGSVEGGDERGGEGAGKGAGVGKGGRDRPECGGVHHVGRGRRWVRRELAPGPARGAGRGQGGRGLRGAGPGARGQRGGRRTSGGGGGGGGGAGAAESGAPAPPALARTGCRSG</sequence>
<feature type="compositionally biased region" description="Gly residues" evidence="1">
    <location>
        <begin position="36"/>
        <end position="53"/>
    </location>
</feature>
<dbReference type="Proteomes" id="UP000515140">
    <property type="component" value="Unplaced"/>
</dbReference>
<dbReference type="KEGG" id="pcw:110203358"/>
<evidence type="ECO:0000313" key="2">
    <source>
        <dbReference type="Proteomes" id="UP000515140"/>
    </source>
</evidence>
<reference evidence="3" key="1">
    <citation type="submission" date="2025-08" db="UniProtKB">
        <authorList>
            <consortium name="RefSeq"/>
        </authorList>
    </citation>
    <scope>IDENTIFICATION</scope>
    <source>
        <tissue evidence="3">Spleen</tissue>
    </source>
</reference>
<feature type="region of interest" description="Disordered" evidence="1">
    <location>
        <begin position="1"/>
        <end position="53"/>
    </location>
</feature>
<evidence type="ECO:0000256" key="1">
    <source>
        <dbReference type="SAM" id="MobiDB-lite"/>
    </source>
</evidence>
<organism evidence="2 3">
    <name type="scientific">Phascolarctos cinereus</name>
    <name type="common">Koala</name>
    <dbReference type="NCBI Taxonomy" id="38626"/>
    <lineage>
        <taxon>Eukaryota</taxon>
        <taxon>Metazoa</taxon>
        <taxon>Chordata</taxon>
        <taxon>Craniata</taxon>
        <taxon>Vertebrata</taxon>
        <taxon>Euteleostomi</taxon>
        <taxon>Mammalia</taxon>
        <taxon>Metatheria</taxon>
        <taxon>Diprotodontia</taxon>
        <taxon>Phascolarctidae</taxon>
        <taxon>Phascolarctos</taxon>
    </lineage>
</organism>